<accession>A0A4S4M259</accession>
<evidence type="ECO:0000313" key="2">
    <source>
        <dbReference type="EMBL" id="THH19114.1"/>
    </source>
</evidence>
<dbReference type="InterPro" id="IPR011990">
    <property type="entry name" value="TPR-like_helical_dom_sf"/>
</dbReference>
<name>A0A4S4M259_9AGAM</name>
<evidence type="ECO:0000313" key="3">
    <source>
        <dbReference type="Proteomes" id="UP000310158"/>
    </source>
</evidence>
<dbReference type="AlphaFoldDB" id="A0A4S4M259"/>
<dbReference type="SUPFAM" id="SSF48452">
    <property type="entry name" value="TPR-like"/>
    <property type="match status" value="1"/>
</dbReference>
<organism evidence="2 3">
    <name type="scientific">Bondarzewia mesenterica</name>
    <dbReference type="NCBI Taxonomy" id="1095465"/>
    <lineage>
        <taxon>Eukaryota</taxon>
        <taxon>Fungi</taxon>
        <taxon>Dikarya</taxon>
        <taxon>Basidiomycota</taxon>
        <taxon>Agaricomycotina</taxon>
        <taxon>Agaricomycetes</taxon>
        <taxon>Russulales</taxon>
        <taxon>Bondarzewiaceae</taxon>
        <taxon>Bondarzewia</taxon>
    </lineage>
</organism>
<dbReference type="Gene3D" id="1.25.40.10">
    <property type="entry name" value="Tetratricopeptide repeat domain"/>
    <property type="match status" value="1"/>
</dbReference>
<comment type="caution">
    <text evidence="2">The sequence shown here is derived from an EMBL/GenBank/DDBJ whole genome shotgun (WGS) entry which is preliminary data.</text>
</comment>
<protein>
    <recommendedName>
        <fullName evidence="4">MalT-like TPR region domain-containing protein</fullName>
    </recommendedName>
</protein>
<evidence type="ECO:0008006" key="4">
    <source>
        <dbReference type="Google" id="ProtNLM"/>
    </source>
</evidence>
<feature type="compositionally biased region" description="Basic and acidic residues" evidence="1">
    <location>
        <begin position="426"/>
        <end position="435"/>
    </location>
</feature>
<dbReference type="OrthoDB" id="10050400at2759"/>
<dbReference type="PANTHER" id="PTHR28142:SF1">
    <property type="entry name" value="MITOCHONDRIAL INNER MEMBRANE I-AAA PROTEASE SUPERCOMPLEX SUBUNIT MGR3-RELATED"/>
    <property type="match status" value="1"/>
</dbReference>
<gene>
    <name evidence="2" type="ORF">EW146_g1984</name>
</gene>
<dbReference type="PANTHER" id="PTHR28142">
    <property type="entry name" value="MITOCHONDRIAL INNER MEMBRANE I-AAA PROTEASE SUPERCOMPLEX SUBUNIT MGR3-RELATED"/>
    <property type="match status" value="1"/>
</dbReference>
<proteinExistence type="predicted"/>
<dbReference type="EMBL" id="SGPL01000054">
    <property type="protein sequence ID" value="THH19114.1"/>
    <property type="molecule type" value="Genomic_DNA"/>
</dbReference>
<dbReference type="InterPro" id="IPR040201">
    <property type="entry name" value="Mrg3-like"/>
</dbReference>
<dbReference type="Proteomes" id="UP000310158">
    <property type="component" value="Unassembled WGS sequence"/>
</dbReference>
<evidence type="ECO:0000256" key="1">
    <source>
        <dbReference type="SAM" id="MobiDB-lite"/>
    </source>
</evidence>
<sequence length="435" mass="47349">MALPSSSRVALTAPSLLRHSLTSSTARITPQRCPRTLPANLASSAQQARAGASKTYSTASLSQTSSFRITTVFSALIVIGMGATGYQFYNSFTMWPQEVRADLRAGVKAKQQGDFILSARYLQRAYETALTLSLDSLSPSPYLKISGIASILGDVLESSNRPKAAYEFYEAAFSHLQTHHSELTGEEQLRAVALAHKLGAMADTYHVSEEEEERWLTWAVEEGLRIAKSAGKGKTEKVGEDPDTVVLSELDLPGWMRVADVGAPIEALGAFYARTGKTEYAIPLYLQAISLLVPPPNSGKTSSAGAQLMSNLSELLMRGSPTPQKLHQADAWARQALSVIEKTQKNSRGPPGDLETCEQALAATLFNLASLREMRGDLPSALEMFQRSFDQSKKIGMREGMLEARQALRRVDRTQHALNDSARSPTGDDKTKRIG</sequence>
<reference evidence="2 3" key="1">
    <citation type="submission" date="2019-02" db="EMBL/GenBank/DDBJ databases">
        <title>Genome sequencing of the rare red list fungi Bondarzewia mesenterica.</title>
        <authorList>
            <person name="Buettner E."/>
            <person name="Kellner H."/>
        </authorList>
    </citation>
    <scope>NUCLEOTIDE SEQUENCE [LARGE SCALE GENOMIC DNA]</scope>
    <source>
        <strain evidence="2 3">DSM 108281</strain>
    </source>
</reference>
<feature type="region of interest" description="Disordered" evidence="1">
    <location>
        <begin position="411"/>
        <end position="435"/>
    </location>
</feature>
<keyword evidence="3" id="KW-1185">Reference proteome</keyword>